<dbReference type="AlphaFoldDB" id="A0A8I0P640"/>
<dbReference type="Proteomes" id="UP000629287">
    <property type="component" value="Unassembled WGS sequence"/>
</dbReference>
<keyword evidence="3" id="KW-1185">Reference proteome</keyword>
<protein>
    <submittedName>
        <fullName evidence="2">Uncharacterized protein</fullName>
    </submittedName>
</protein>
<evidence type="ECO:0000313" key="2">
    <source>
        <dbReference type="EMBL" id="MBE1598212.1"/>
    </source>
</evidence>
<name>A0A8I0P640_9ACTN</name>
<gene>
    <name evidence="2" type="ORF">H4687_004341</name>
</gene>
<evidence type="ECO:0000256" key="1">
    <source>
        <dbReference type="SAM" id="MobiDB-lite"/>
    </source>
</evidence>
<dbReference type="EMBL" id="JADBGF010000001">
    <property type="protein sequence ID" value="MBE1598212.1"/>
    <property type="molecule type" value="Genomic_DNA"/>
</dbReference>
<feature type="region of interest" description="Disordered" evidence="1">
    <location>
        <begin position="1"/>
        <end position="72"/>
    </location>
</feature>
<evidence type="ECO:0000313" key="3">
    <source>
        <dbReference type="Proteomes" id="UP000629287"/>
    </source>
</evidence>
<proteinExistence type="predicted"/>
<organism evidence="2 3">
    <name type="scientific">Streptomyces stelliscabiei</name>
    <dbReference type="NCBI Taxonomy" id="146820"/>
    <lineage>
        <taxon>Bacteria</taxon>
        <taxon>Bacillati</taxon>
        <taxon>Actinomycetota</taxon>
        <taxon>Actinomycetes</taxon>
        <taxon>Kitasatosporales</taxon>
        <taxon>Streptomycetaceae</taxon>
        <taxon>Streptomyces</taxon>
    </lineage>
</organism>
<sequence>MADSRAHLGSWHEPVSDTVERRRLTADEPERDKSDPDRTRNHMEDVREGEDLPRGRPGHHRPSTGLWKACGP</sequence>
<comment type="caution">
    <text evidence="2">The sequence shown here is derived from an EMBL/GenBank/DDBJ whole genome shotgun (WGS) entry which is preliminary data.</text>
</comment>
<accession>A0A8I0P640</accession>
<reference evidence="2 3" key="1">
    <citation type="submission" date="2020-10" db="EMBL/GenBank/DDBJ databases">
        <title>Sequencing the genomes of 1000 actinobacteria strains.</title>
        <authorList>
            <person name="Klenk H.-P."/>
        </authorList>
    </citation>
    <scope>NUCLEOTIDE SEQUENCE [LARGE SCALE GENOMIC DNA]</scope>
    <source>
        <strain evidence="2 3">DSM 41803</strain>
    </source>
</reference>
<feature type="compositionally biased region" description="Basic and acidic residues" evidence="1">
    <location>
        <begin position="14"/>
        <end position="54"/>
    </location>
</feature>